<dbReference type="EMBL" id="JBFOLK010000002">
    <property type="protein sequence ID" value="KAL2533347.1"/>
    <property type="molecule type" value="Genomic_DNA"/>
</dbReference>
<dbReference type="Proteomes" id="UP001604336">
    <property type="component" value="Unassembled WGS sequence"/>
</dbReference>
<accession>A0ABD1V7Y2</accession>
<comment type="caution">
    <text evidence="1">The sequence shown here is derived from an EMBL/GenBank/DDBJ whole genome shotgun (WGS) entry which is preliminary data.</text>
</comment>
<gene>
    <name evidence="1" type="ORF">Adt_06698</name>
</gene>
<evidence type="ECO:0000313" key="2">
    <source>
        <dbReference type="Proteomes" id="UP001604336"/>
    </source>
</evidence>
<sequence length="196" mass="22603">MMSTTRYSILANWENFLNENVDEAIARRKNRGRLISLKEDLFTEELMSVPLPLKLKDPPGDFDGTTDPSITYEPSKTGEDTFNCVMLVTHFPVVRTPIDYNSIHFRSIINSVEAIISTQHLAMKFLTSREVGTVRRDQLISKRCYVDIMQTDPMVLPIEKDDSQQTYRFKLAEEVELVELEENKKIAIGRSLSKER</sequence>
<proteinExistence type="predicted"/>
<dbReference type="AlphaFoldDB" id="A0ABD1V7Y2"/>
<protein>
    <submittedName>
        <fullName evidence="1">Uncharacterized protein</fullName>
    </submittedName>
</protein>
<evidence type="ECO:0000313" key="1">
    <source>
        <dbReference type="EMBL" id="KAL2533347.1"/>
    </source>
</evidence>
<name>A0ABD1V7Y2_9LAMI</name>
<organism evidence="1 2">
    <name type="scientific">Abeliophyllum distichum</name>
    <dbReference type="NCBI Taxonomy" id="126358"/>
    <lineage>
        <taxon>Eukaryota</taxon>
        <taxon>Viridiplantae</taxon>
        <taxon>Streptophyta</taxon>
        <taxon>Embryophyta</taxon>
        <taxon>Tracheophyta</taxon>
        <taxon>Spermatophyta</taxon>
        <taxon>Magnoliopsida</taxon>
        <taxon>eudicotyledons</taxon>
        <taxon>Gunneridae</taxon>
        <taxon>Pentapetalae</taxon>
        <taxon>asterids</taxon>
        <taxon>lamiids</taxon>
        <taxon>Lamiales</taxon>
        <taxon>Oleaceae</taxon>
        <taxon>Forsythieae</taxon>
        <taxon>Abeliophyllum</taxon>
    </lineage>
</organism>
<reference evidence="2" key="1">
    <citation type="submission" date="2024-07" db="EMBL/GenBank/DDBJ databases">
        <title>Two chromosome-level genome assemblies of Korean endemic species Abeliophyllum distichum and Forsythia ovata (Oleaceae).</title>
        <authorList>
            <person name="Jang H."/>
        </authorList>
    </citation>
    <scope>NUCLEOTIDE SEQUENCE [LARGE SCALE GENOMIC DNA]</scope>
</reference>
<keyword evidence="2" id="KW-1185">Reference proteome</keyword>